<name>A0ABS8YNW7_9BACL</name>
<sequence length="58" mass="6416">MDIAAISTVMNQNRLSQEVSIRVLKMSNDQASQIGQDIIKMMEQSVQPNLGGNIDIKL</sequence>
<dbReference type="EMBL" id="JAJNBZ010000024">
    <property type="protein sequence ID" value="MCE5172148.1"/>
    <property type="molecule type" value="Genomic_DNA"/>
</dbReference>
<organism evidence="1 2">
    <name type="scientific">Paenibacillus profundus</name>
    <dbReference type="NCBI Taxonomy" id="1173085"/>
    <lineage>
        <taxon>Bacteria</taxon>
        <taxon>Bacillati</taxon>
        <taxon>Bacillota</taxon>
        <taxon>Bacilli</taxon>
        <taxon>Bacillales</taxon>
        <taxon>Paenibacillaceae</taxon>
        <taxon>Paenibacillus</taxon>
    </lineage>
</organism>
<comment type="caution">
    <text evidence="1">The sequence shown here is derived from an EMBL/GenBank/DDBJ whole genome shotgun (WGS) entry which is preliminary data.</text>
</comment>
<proteinExistence type="predicted"/>
<accession>A0ABS8YNW7</accession>
<evidence type="ECO:0000313" key="2">
    <source>
        <dbReference type="Proteomes" id="UP001199916"/>
    </source>
</evidence>
<evidence type="ECO:0000313" key="1">
    <source>
        <dbReference type="EMBL" id="MCE5172148.1"/>
    </source>
</evidence>
<dbReference type="Proteomes" id="UP001199916">
    <property type="component" value="Unassembled WGS sequence"/>
</dbReference>
<protein>
    <submittedName>
        <fullName evidence="1">YjfB family protein</fullName>
    </submittedName>
</protein>
<keyword evidence="2" id="KW-1185">Reference proteome</keyword>
<dbReference type="RefSeq" id="WP_019423931.1">
    <property type="nucleotide sequence ID" value="NZ_JAJNBZ010000024.1"/>
</dbReference>
<reference evidence="1 2" key="1">
    <citation type="submission" date="2021-11" db="EMBL/GenBank/DDBJ databases">
        <title>Draft genome sequence of Paenibacillus profundus YoMME, a new Gram-positive bacteria with exoelectrogenic properties.</title>
        <authorList>
            <person name="Hubenova Y."/>
            <person name="Hubenova E."/>
            <person name="Manasiev Y."/>
            <person name="Peykov S."/>
            <person name="Mitov M."/>
        </authorList>
    </citation>
    <scope>NUCLEOTIDE SEQUENCE [LARGE SCALE GENOMIC DNA]</scope>
    <source>
        <strain evidence="1 2">YoMME</strain>
    </source>
</reference>
<dbReference type="Pfam" id="PF14070">
    <property type="entry name" value="YjfB_motility"/>
    <property type="match status" value="1"/>
</dbReference>
<gene>
    <name evidence="1" type="ORF">LQV63_22965</name>
</gene>
<dbReference type="InterPro" id="IPR025906">
    <property type="entry name" value="YjfB_motility"/>
</dbReference>